<sequence length="314" mass="35054">MEVNTVKSALFKGSILLLLILTLTGCTLPGLSGTSKDTIKIGSLTQSESELMAEMLSIMIERETDANTSLVTKLGSSIVQHQGMKRGDIDISSTRYTGTDISGALGMDPIKDPEKALEVVTREFDDRFNQTWAETYGFANSYSIAVTQEFAKENNIETISDLKPYADDLRFGVNNAWVNREGDGYDGFKKTYFDFGDVFPMNLGLVYQAAASGNMDAVLAYSTDGRIKEFNLKVLEDDKQFFPPYDASPVINNETLEKYPEISEITKRLSGQISTEEMQELNYKMDVERKNPKKIAEQFLKKNNYFENTGKGGD</sequence>
<dbReference type="GO" id="GO:0022857">
    <property type="term" value="F:transmembrane transporter activity"/>
    <property type="evidence" value="ECO:0007669"/>
    <property type="project" value="InterPro"/>
</dbReference>
<evidence type="ECO:0000313" key="3">
    <source>
        <dbReference type="Proteomes" id="UP000306980"/>
    </source>
</evidence>
<accession>A0A5S3QLK8</accession>
<proteinExistence type="predicted"/>
<dbReference type="EMBL" id="VCIA01000001">
    <property type="protein sequence ID" value="TMN22750.1"/>
    <property type="molecule type" value="Genomic_DNA"/>
</dbReference>
<name>A0A5S3QLK8_9BACI</name>
<evidence type="ECO:0000259" key="1">
    <source>
        <dbReference type="Pfam" id="PF04069"/>
    </source>
</evidence>
<dbReference type="Pfam" id="PF04069">
    <property type="entry name" value="OpuAC"/>
    <property type="match status" value="1"/>
</dbReference>
<organism evidence="2 3">
    <name type="scientific">Lentibacillus cibarius</name>
    <dbReference type="NCBI Taxonomy" id="2583219"/>
    <lineage>
        <taxon>Bacteria</taxon>
        <taxon>Bacillati</taxon>
        <taxon>Bacillota</taxon>
        <taxon>Bacilli</taxon>
        <taxon>Bacillales</taxon>
        <taxon>Bacillaceae</taxon>
        <taxon>Lentibacillus</taxon>
    </lineage>
</organism>
<dbReference type="PROSITE" id="PS51257">
    <property type="entry name" value="PROKAR_LIPOPROTEIN"/>
    <property type="match status" value="1"/>
</dbReference>
<dbReference type="Gene3D" id="3.40.190.120">
    <property type="entry name" value="Osmoprotection protein (prox), domain 2"/>
    <property type="match status" value="1"/>
</dbReference>
<protein>
    <submittedName>
        <fullName evidence="2">Osmoprotectant ABC transporter substrate-binding protein</fullName>
    </submittedName>
</protein>
<dbReference type="RefSeq" id="WP_138603649.1">
    <property type="nucleotide sequence ID" value="NZ_VCIA01000001.1"/>
</dbReference>
<dbReference type="CDD" id="cd13608">
    <property type="entry name" value="PBP2_OpuCC_like"/>
    <property type="match status" value="1"/>
</dbReference>
<reference evidence="2 3" key="1">
    <citation type="submission" date="2019-05" db="EMBL/GenBank/DDBJ databases">
        <title>Genomic analysis of Lentibacillus sp. NKC220-2.</title>
        <authorList>
            <person name="Oh Y.J."/>
        </authorList>
    </citation>
    <scope>NUCLEOTIDE SEQUENCE [LARGE SCALE GENOMIC DNA]</scope>
    <source>
        <strain evidence="2 3">NKC220-2</strain>
    </source>
</reference>
<dbReference type="GO" id="GO:0043190">
    <property type="term" value="C:ATP-binding cassette (ABC) transporter complex"/>
    <property type="evidence" value="ECO:0007669"/>
    <property type="project" value="InterPro"/>
</dbReference>
<gene>
    <name evidence="2" type="ORF">FFL34_12065</name>
</gene>
<dbReference type="Proteomes" id="UP000306980">
    <property type="component" value="Unassembled WGS sequence"/>
</dbReference>
<evidence type="ECO:0000313" key="2">
    <source>
        <dbReference type="EMBL" id="TMN22750.1"/>
    </source>
</evidence>
<dbReference type="AlphaFoldDB" id="A0A5S3QLK8"/>
<dbReference type="SUPFAM" id="SSF53850">
    <property type="entry name" value="Periplasmic binding protein-like II"/>
    <property type="match status" value="1"/>
</dbReference>
<feature type="domain" description="ABC-type glycine betaine transport system substrate-binding" evidence="1">
    <location>
        <begin position="37"/>
        <end position="302"/>
    </location>
</feature>
<comment type="caution">
    <text evidence="2">The sequence shown here is derived from an EMBL/GenBank/DDBJ whole genome shotgun (WGS) entry which is preliminary data.</text>
</comment>
<dbReference type="OrthoDB" id="9801163at2"/>
<dbReference type="InterPro" id="IPR007210">
    <property type="entry name" value="ABC_Gly_betaine_transp_sub-bd"/>
</dbReference>
<dbReference type="Gene3D" id="3.40.190.10">
    <property type="entry name" value="Periplasmic binding protein-like II"/>
    <property type="match status" value="1"/>
</dbReference>